<feature type="binding site" evidence="9 11">
    <location>
        <position position="120"/>
    </location>
    <ligand>
        <name>substrate</name>
    </ligand>
</feature>
<dbReference type="SUPFAM" id="SSF51366">
    <property type="entry name" value="Ribulose-phoshate binding barrel"/>
    <property type="match status" value="1"/>
</dbReference>
<organism evidence="14 15">
    <name type="scientific">Oceanobacillus arenosus</name>
    <dbReference type="NCBI Taxonomy" id="1229153"/>
    <lineage>
        <taxon>Bacteria</taxon>
        <taxon>Bacillati</taxon>
        <taxon>Bacillota</taxon>
        <taxon>Bacilli</taxon>
        <taxon>Bacillales</taxon>
        <taxon>Bacillaceae</taxon>
        <taxon>Oceanobacillus</taxon>
    </lineage>
</organism>
<evidence type="ECO:0000256" key="1">
    <source>
        <dbReference type="ARBA" id="ARBA00002356"/>
    </source>
</evidence>
<dbReference type="InterPro" id="IPR014732">
    <property type="entry name" value="OMPdecase"/>
</dbReference>
<keyword evidence="15" id="KW-1185">Reference proteome</keyword>
<dbReference type="GO" id="GO:0004590">
    <property type="term" value="F:orotidine-5'-phosphate decarboxylase activity"/>
    <property type="evidence" value="ECO:0007669"/>
    <property type="project" value="UniProtKB-UniRule"/>
</dbReference>
<dbReference type="OrthoDB" id="9806203at2"/>
<dbReference type="InterPro" id="IPR013785">
    <property type="entry name" value="Aldolase_TIM"/>
</dbReference>
<gene>
    <name evidence="9" type="primary">pyrF</name>
    <name evidence="14" type="ORF">CWR48_13070</name>
</gene>
<dbReference type="GO" id="GO:0006207">
    <property type="term" value="P:'de novo' pyrimidine nucleobase biosynthetic process"/>
    <property type="evidence" value="ECO:0007669"/>
    <property type="project" value="InterPro"/>
</dbReference>
<feature type="domain" description="Orotidine 5'-phosphate decarboxylase" evidence="13">
    <location>
        <begin position="4"/>
        <end position="227"/>
    </location>
</feature>
<dbReference type="InterPro" id="IPR011060">
    <property type="entry name" value="RibuloseP-bd_barrel"/>
</dbReference>
<evidence type="ECO:0000256" key="8">
    <source>
        <dbReference type="ARBA" id="ARBA00061012"/>
    </source>
</evidence>
<keyword evidence="4 9" id="KW-0210">Decarboxylase</keyword>
<comment type="catalytic activity">
    <reaction evidence="7 9 12">
        <text>orotidine 5'-phosphate + H(+) = UMP + CO2</text>
        <dbReference type="Rhea" id="RHEA:11596"/>
        <dbReference type="ChEBI" id="CHEBI:15378"/>
        <dbReference type="ChEBI" id="CHEBI:16526"/>
        <dbReference type="ChEBI" id="CHEBI:57538"/>
        <dbReference type="ChEBI" id="CHEBI:57865"/>
        <dbReference type="EC" id="4.1.1.23"/>
    </reaction>
</comment>
<dbReference type="SMART" id="SM00934">
    <property type="entry name" value="OMPdecase"/>
    <property type="match status" value="1"/>
</dbReference>
<comment type="function">
    <text evidence="1 9">Catalyzes the decarboxylation of orotidine 5'-monophosphate (OMP) to uridine 5'-monophosphate (UMP).</text>
</comment>
<dbReference type="PANTHER" id="PTHR32119">
    <property type="entry name" value="OROTIDINE 5'-PHOSPHATE DECARBOXYLASE"/>
    <property type="match status" value="1"/>
</dbReference>
<evidence type="ECO:0000313" key="14">
    <source>
        <dbReference type="EMBL" id="RDW18528.1"/>
    </source>
</evidence>
<dbReference type="PROSITE" id="PS00156">
    <property type="entry name" value="OMPDECASE"/>
    <property type="match status" value="1"/>
</dbReference>
<comment type="caution">
    <text evidence="14">The sequence shown here is derived from an EMBL/GenBank/DDBJ whole genome shotgun (WGS) entry which is preliminary data.</text>
</comment>
<proteinExistence type="inferred from homology"/>
<feature type="binding site" evidence="9 11">
    <location>
        <position position="211"/>
    </location>
    <ligand>
        <name>substrate</name>
    </ligand>
</feature>
<feature type="active site" description="For OMPdecase activity" evidence="10">
    <location>
        <position position="64"/>
    </location>
</feature>
<name>A0A3D8PTE8_9BACI</name>
<dbReference type="Gene3D" id="3.20.20.70">
    <property type="entry name" value="Aldolase class I"/>
    <property type="match status" value="1"/>
</dbReference>
<dbReference type="Proteomes" id="UP000257143">
    <property type="component" value="Unassembled WGS sequence"/>
</dbReference>
<keyword evidence="5 9" id="KW-0665">Pyrimidine biosynthesis</keyword>
<feature type="binding site" evidence="9 11">
    <location>
        <position position="191"/>
    </location>
    <ligand>
        <name>substrate</name>
    </ligand>
</feature>
<evidence type="ECO:0000256" key="2">
    <source>
        <dbReference type="ARBA" id="ARBA00004861"/>
    </source>
</evidence>
<dbReference type="PANTHER" id="PTHR32119:SF2">
    <property type="entry name" value="OROTIDINE 5'-PHOSPHATE DECARBOXYLASE"/>
    <property type="match status" value="1"/>
</dbReference>
<dbReference type="NCBIfam" id="TIGR01740">
    <property type="entry name" value="pyrF"/>
    <property type="match status" value="1"/>
</dbReference>
<dbReference type="Pfam" id="PF00215">
    <property type="entry name" value="OMPdecase"/>
    <property type="match status" value="1"/>
</dbReference>
<evidence type="ECO:0000256" key="10">
    <source>
        <dbReference type="PIRSR" id="PIRSR614732-1"/>
    </source>
</evidence>
<dbReference type="InterPro" id="IPR018089">
    <property type="entry name" value="OMPdecase_AS"/>
</dbReference>
<evidence type="ECO:0000256" key="5">
    <source>
        <dbReference type="ARBA" id="ARBA00022975"/>
    </source>
</evidence>
<comment type="subunit">
    <text evidence="3 9">Homodimer.</text>
</comment>
<accession>A0A3D8PTE8</accession>
<evidence type="ECO:0000313" key="15">
    <source>
        <dbReference type="Proteomes" id="UP000257143"/>
    </source>
</evidence>
<evidence type="ECO:0000256" key="9">
    <source>
        <dbReference type="HAMAP-Rule" id="MF_01200"/>
    </source>
</evidence>
<feature type="binding site" evidence="9">
    <location>
        <begin position="59"/>
        <end position="68"/>
    </location>
    <ligand>
        <name>substrate</name>
    </ligand>
</feature>
<dbReference type="InterPro" id="IPR047596">
    <property type="entry name" value="OMPdecase_bac"/>
</dbReference>
<dbReference type="NCBIfam" id="NF001273">
    <property type="entry name" value="PRK00230.1"/>
    <property type="match status" value="1"/>
</dbReference>
<dbReference type="InterPro" id="IPR001754">
    <property type="entry name" value="OMPdeCOase_dom"/>
</dbReference>
<dbReference type="UniPathway" id="UPA00070">
    <property type="reaction ID" value="UER00120"/>
</dbReference>
<feature type="active site" description="Proton donor" evidence="9">
    <location>
        <position position="61"/>
    </location>
</feature>
<feature type="binding site" evidence="9 11">
    <location>
        <position position="32"/>
    </location>
    <ligand>
        <name>substrate</name>
    </ligand>
</feature>
<dbReference type="RefSeq" id="WP_115773708.1">
    <property type="nucleotide sequence ID" value="NZ_PIOC01000017.1"/>
</dbReference>
<dbReference type="EC" id="4.1.1.23" evidence="9"/>
<dbReference type="EMBL" id="PIOC01000017">
    <property type="protein sequence ID" value="RDW18528.1"/>
    <property type="molecule type" value="Genomic_DNA"/>
</dbReference>
<dbReference type="HAMAP" id="MF_01200_B">
    <property type="entry name" value="OMPdecase_type1_B"/>
    <property type="match status" value="1"/>
</dbReference>
<evidence type="ECO:0000256" key="7">
    <source>
        <dbReference type="ARBA" id="ARBA00049157"/>
    </source>
</evidence>
<evidence type="ECO:0000256" key="3">
    <source>
        <dbReference type="ARBA" id="ARBA00011738"/>
    </source>
</evidence>
<dbReference type="FunFam" id="3.20.20.70:FF:000015">
    <property type="entry name" value="Orotidine 5'-phosphate decarboxylase"/>
    <property type="match status" value="1"/>
</dbReference>
<evidence type="ECO:0000259" key="13">
    <source>
        <dbReference type="SMART" id="SM00934"/>
    </source>
</evidence>
<comment type="similarity">
    <text evidence="8 9">Belongs to the OMP decarboxylase family. Type 1 subfamily.</text>
</comment>
<comment type="pathway">
    <text evidence="2 9 12">Pyrimidine metabolism; UMP biosynthesis via de novo pathway; UMP from orotate: step 2/2.</text>
</comment>
<feature type="binding site" evidence="9 11">
    <location>
        <position position="10"/>
    </location>
    <ligand>
        <name>substrate</name>
    </ligand>
</feature>
<feature type="active site" description="For OMPdecase activity" evidence="10">
    <location>
        <position position="59"/>
    </location>
</feature>
<evidence type="ECO:0000256" key="12">
    <source>
        <dbReference type="RuleBase" id="RU000512"/>
    </source>
</evidence>
<dbReference type="AlphaFoldDB" id="A0A3D8PTE8"/>
<dbReference type="CDD" id="cd04725">
    <property type="entry name" value="OMP_decarboxylase_like"/>
    <property type="match status" value="1"/>
</dbReference>
<dbReference type="GO" id="GO:0044205">
    <property type="term" value="P:'de novo' UMP biosynthetic process"/>
    <property type="evidence" value="ECO:0007669"/>
    <property type="project" value="UniProtKB-UniRule"/>
</dbReference>
<keyword evidence="6 9" id="KW-0456">Lyase</keyword>
<feature type="binding site" evidence="9 11">
    <location>
        <position position="212"/>
    </location>
    <ligand>
        <name>substrate</name>
    </ligand>
</feature>
<evidence type="ECO:0000256" key="11">
    <source>
        <dbReference type="PIRSR" id="PIRSR614732-2"/>
    </source>
</evidence>
<sequence length="236" mass="26009">MDNAIYLALDFPTWGVTERFLENNQLHGVPVKVGMELFFREGPSIIEKLKANNHPIFLDLKLHDIPTTVKRAMKNLAALEVDIVNVHALGGGEMIKHAKEGLLSGSSTHKTKLIAVTILTSHDKEIMNNQLLIPGGLKDNAVHLAYTAKQSGADGVVCSVHEASLIKEKCGYDFLTVTPGIRLAETGFDDQKRVATPKFARENDADILVIGRSITKSDNPYQAYWKALEEWGHGVK</sequence>
<feature type="binding site" evidence="9 11">
    <location>
        <position position="182"/>
    </location>
    <ligand>
        <name>substrate</name>
    </ligand>
</feature>
<reference evidence="15" key="1">
    <citation type="submission" date="2017-11" db="EMBL/GenBank/DDBJ databases">
        <authorList>
            <person name="Zhu W."/>
        </authorList>
    </citation>
    <scope>NUCLEOTIDE SEQUENCE [LARGE SCALE GENOMIC DNA]</scope>
    <source>
        <strain evidence="15">CAU 1183</strain>
    </source>
</reference>
<evidence type="ECO:0000256" key="6">
    <source>
        <dbReference type="ARBA" id="ARBA00023239"/>
    </source>
</evidence>
<evidence type="ECO:0000256" key="4">
    <source>
        <dbReference type="ARBA" id="ARBA00022793"/>
    </source>
</evidence>
<protein>
    <recommendedName>
        <fullName evidence="9">Orotidine 5'-phosphate decarboxylase</fullName>
        <ecNumber evidence="9">4.1.1.23</ecNumber>
    </recommendedName>
    <alternativeName>
        <fullName evidence="9">OMP decarboxylase</fullName>
        <shortName evidence="9">OMPDCase</shortName>
        <shortName evidence="9">OMPdecase</shortName>
    </alternativeName>
</protein>
<feature type="active site" description="For OMPdecase activity" evidence="10">
    <location>
        <position position="61"/>
    </location>
</feature>
<dbReference type="GO" id="GO:0005829">
    <property type="term" value="C:cytosol"/>
    <property type="evidence" value="ECO:0007669"/>
    <property type="project" value="TreeGrafter"/>
</dbReference>